<dbReference type="PROSITE" id="PS00028">
    <property type="entry name" value="ZINC_FINGER_C2H2_1"/>
    <property type="match status" value="1"/>
</dbReference>
<feature type="compositionally biased region" description="Polar residues" evidence="6">
    <location>
        <begin position="162"/>
        <end position="172"/>
    </location>
</feature>
<dbReference type="SMART" id="SM00355">
    <property type="entry name" value="ZnF_C2H2"/>
    <property type="match status" value="3"/>
</dbReference>
<feature type="compositionally biased region" description="Basic residues" evidence="6">
    <location>
        <begin position="147"/>
        <end position="156"/>
    </location>
</feature>
<evidence type="ECO:0000256" key="4">
    <source>
        <dbReference type="ARBA" id="ARBA00022833"/>
    </source>
</evidence>
<protein>
    <submittedName>
        <fullName evidence="8">Zinc finger protein plag1</fullName>
    </submittedName>
</protein>
<accession>A0ABQ9NW35</accession>
<dbReference type="InterPro" id="IPR036236">
    <property type="entry name" value="Znf_C2H2_sf"/>
</dbReference>
<proteinExistence type="predicted"/>
<evidence type="ECO:0000313" key="8">
    <source>
        <dbReference type="EMBL" id="KAJ9666590.1"/>
    </source>
</evidence>
<feature type="compositionally biased region" description="Basic and acidic residues" evidence="6">
    <location>
        <begin position="124"/>
        <end position="143"/>
    </location>
</feature>
<name>A0ABQ9NW35_9PEZI</name>
<comment type="caution">
    <text evidence="8">The sequence shown here is derived from an EMBL/GenBank/DDBJ whole genome shotgun (WGS) entry which is preliminary data.</text>
</comment>
<evidence type="ECO:0000313" key="9">
    <source>
        <dbReference type="Proteomes" id="UP001172684"/>
    </source>
</evidence>
<gene>
    <name evidence="8" type="primary">PLAG1</name>
    <name evidence="8" type="ORF">H2201_003249</name>
</gene>
<evidence type="ECO:0000256" key="2">
    <source>
        <dbReference type="ARBA" id="ARBA00022737"/>
    </source>
</evidence>
<evidence type="ECO:0000256" key="6">
    <source>
        <dbReference type="SAM" id="MobiDB-lite"/>
    </source>
</evidence>
<evidence type="ECO:0000256" key="5">
    <source>
        <dbReference type="PROSITE-ProRule" id="PRU00042"/>
    </source>
</evidence>
<keyword evidence="1" id="KW-0479">Metal-binding</keyword>
<dbReference type="Proteomes" id="UP001172684">
    <property type="component" value="Unassembled WGS sequence"/>
</dbReference>
<reference evidence="8" key="1">
    <citation type="submission" date="2022-10" db="EMBL/GenBank/DDBJ databases">
        <title>Culturing micro-colonial fungi from biological soil crusts in the Mojave desert and describing Neophaeococcomyces mojavensis, and introducing the new genera and species Taxawa tesnikishii.</title>
        <authorList>
            <person name="Kurbessoian T."/>
            <person name="Stajich J.E."/>
        </authorList>
    </citation>
    <scope>NUCLEOTIDE SEQUENCE</scope>
    <source>
        <strain evidence="8">TK_1</strain>
    </source>
</reference>
<dbReference type="PANTHER" id="PTHR24403">
    <property type="entry name" value="ZINC FINGER PROTEIN"/>
    <property type="match status" value="1"/>
</dbReference>
<keyword evidence="9" id="KW-1185">Reference proteome</keyword>
<dbReference type="Pfam" id="PF13894">
    <property type="entry name" value="zf-C2H2_4"/>
    <property type="match status" value="1"/>
</dbReference>
<evidence type="ECO:0000256" key="1">
    <source>
        <dbReference type="ARBA" id="ARBA00022723"/>
    </source>
</evidence>
<evidence type="ECO:0000259" key="7">
    <source>
        <dbReference type="PROSITE" id="PS50157"/>
    </source>
</evidence>
<keyword evidence="3 5" id="KW-0863">Zinc-finger</keyword>
<feature type="region of interest" description="Disordered" evidence="6">
    <location>
        <begin position="124"/>
        <end position="187"/>
    </location>
</feature>
<dbReference type="PANTHER" id="PTHR24403:SF67">
    <property type="entry name" value="FI01116P-RELATED"/>
    <property type="match status" value="1"/>
</dbReference>
<feature type="domain" description="C2H2-type" evidence="7">
    <location>
        <begin position="79"/>
        <end position="107"/>
    </location>
</feature>
<dbReference type="PROSITE" id="PS50157">
    <property type="entry name" value="ZINC_FINGER_C2H2_2"/>
    <property type="match status" value="1"/>
</dbReference>
<dbReference type="InterPro" id="IPR050688">
    <property type="entry name" value="Zinc_finger/UBP_domain"/>
</dbReference>
<evidence type="ECO:0000256" key="3">
    <source>
        <dbReference type="ARBA" id="ARBA00022771"/>
    </source>
</evidence>
<keyword evidence="2" id="KW-0677">Repeat</keyword>
<feature type="compositionally biased region" description="Polar residues" evidence="6">
    <location>
        <begin position="1"/>
        <end position="11"/>
    </location>
</feature>
<organism evidence="8 9">
    <name type="scientific">Coniosporium apollinis</name>
    <dbReference type="NCBI Taxonomy" id="61459"/>
    <lineage>
        <taxon>Eukaryota</taxon>
        <taxon>Fungi</taxon>
        <taxon>Dikarya</taxon>
        <taxon>Ascomycota</taxon>
        <taxon>Pezizomycotina</taxon>
        <taxon>Dothideomycetes</taxon>
        <taxon>Dothideomycetes incertae sedis</taxon>
        <taxon>Coniosporium</taxon>
    </lineage>
</organism>
<dbReference type="InterPro" id="IPR013087">
    <property type="entry name" value="Znf_C2H2_type"/>
</dbReference>
<dbReference type="EMBL" id="JAPDRL010000018">
    <property type="protein sequence ID" value="KAJ9666590.1"/>
    <property type="molecule type" value="Genomic_DNA"/>
</dbReference>
<dbReference type="SUPFAM" id="SSF57667">
    <property type="entry name" value="beta-beta-alpha zinc fingers"/>
    <property type="match status" value="1"/>
</dbReference>
<sequence>MASTAMNTQQPEEIYDRNTMSPEGSEFFSQEYMAATYKCRYCIKPKKTTVDLRAHCPYSTNDKRDFERHEAQHRRERNFKCEFCPKTFGQKPHLIKHVEKDHLGVREKCRFCDYTCTEQIRRHEQKAHPAEHKAAKEVEDKQAKGARAAKRKQLKNKRVDSANPSPQAQVPTLASAPPAPAPPALQADSDLFSAPWLQTMADLPPLYTAAPVPAAINADGNLPSTLQFPTVADSGLFDSFTIGELLPSVDQEGIEHEARYMGAALDGEFSVEWMNFDCSFPRGM</sequence>
<feature type="region of interest" description="Disordered" evidence="6">
    <location>
        <begin position="1"/>
        <end position="22"/>
    </location>
</feature>
<keyword evidence="4" id="KW-0862">Zinc</keyword>
<dbReference type="Gene3D" id="3.30.160.60">
    <property type="entry name" value="Classic Zinc Finger"/>
    <property type="match status" value="1"/>
</dbReference>